<comment type="caution">
    <text evidence="1">The sequence shown here is derived from an EMBL/GenBank/DDBJ whole genome shotgun (WGS) entry which is preliminary data.</text>
</comment>
<accession>A0ACC0IX98</accession>
<evidence type="ECO:0000313" key="2">
    <source>
        <dbReference type="Proteomes" id="UP001060215"/>
    </source>
</evidence>
<keyword evidence="2" id="KW-1185">Reference proteome</keyword>
<gene>
    <name evidence="1" type="ORF">LOK49_LG01G02307</name>
</gene>
<sequence length="281" mass="31412">MEGEEDLSNPIKTLDPASSHPKHTAMLERLSNRKQPFLSRNPDSHPFESTNSFLSRFSQSKHFIDSDLTHCRQSTDPDSKSTLKSDLEAVSISISDLEKLVAENSYFLPSYEVRTCLQTISSLKQSLENVTSEVVPKKKFAFKSKKASSGVVDKTEIENHEIDLEKPSFIVPDLPGFRNMENEVLVKEFKGSEMGEFSISDLNSCEANLSCRETGNAYLFWHCRNLAGSPHLYIRPVNITAPTSSNHYLYHTNKSSSMLPPPPRYPIPSPPLGSPSTITCS</sequence>
<proteinExistence type="predicted"/>
<reference evidence="1 2" key="1">
    <citation type="journal article" date="2022" name="Plant J.">
        <title>Chromosome-level genome of Camellia lanceoleosa provides a valuable resource for understanding genome evolution and self-incompatibility.</title>
        <authorList>
            <person name="Gong W."/>
            <person name="Xiao S."/>
            <person name="Wang L."/>
            <person name="Liao Z."/>
            <person name="Chang Y."/>
            <person name="Mo W."/>
            <person name="Hu G."/>
            <person name="Li W."/>
            <person name="Zhao G."/>
            <person name="Zhu H."/>
            <person name="Hu X."/>
            <person name="Ji K."/>
            <person name="Xiang X."/>
            <person name="Song Q."/>
            <person name="Yuan D."/>
            <person name="Jin S."/>
            <person name="Zhang L."/>
        </authorList>
    </citation>
    <scope>NUCLEOTIDE SEQUENCE [LARGE SCALE GENOMIC DNA]</scope>
    <source>
        <strain evidence="1">SQ_2022a</strain>
    </source>
</reference>
<dbReference type="EMBL" id="CM045758">
    <property type="protein sequence ID" value="KAI8030557.1"/>
    <property type="molecule type" value="Genomic_DNA"/>
</dbReference>
<dbReference type="Proteomes" id="UP001060215">
    <property type="component" value="Chromosome 1"/>
</dbReference>
<name>A0ACC0IX98_9ERIC</name>
<evidence type="ECO:0000313" key="1">
    <source>
        <dbReference type="EMBL" id="KAI8030557.1"/>
    </source>
</evidence>
<protein>
    <submittedName>
        <fullName evidence="1">Tubulin-folding cofactor C</fullName>
    </submittedName>
</protein>
<organism evidence="1 2">
    <name type="scientific">Camellia lanceoleosa</name>
    <dbReference type="NCBI Taxonomy" id="1840588"/>
    <lineage>
        <taxon>Eukaryota</taxon>
        <taxon>Viridiplantae</taxon>
        <taxon>Streptophyta</taxon>
        <taxon>Embryophyta</taxon>
        <taxon>Tracheophyta</taxon>
        <taxon>Spermatophyta</taxon>
        <taxon>Magnoliopsida</taxon>
        <taxon>eudicotyledons</taxon>
        <taxon>Gunneridae</taxon>
        <taxon>Pentapetalae</taxon>
        <taxon>asterids</taxon>
        <taxon>Ericales</taxon>
        <taxon>Theaceae</taxon>
        <taxon>Camellia</taxon>
    </lineage>
</organism>